<dbReference type="STRING" id="1454003.AW10_00007"/>
<dbReference type="InterPro" id="IPR013381">
    <property type="entry name" value="CRISPR-assoc_prot_Cse1"/>
</dbReference>
<dbReference type="Proteomes" id="UP000021816">
    <property type="component" value="Unassembled WGS sequence"/>
</dbReference>
<dbReference type="AlphaFoldDB" id="A0A011Q2B6"/>
<name>A0A011Q2B6_9PROT</name>
<protein>
    <submittedName>
        <fullName evidence="1">CRISPR type I-E protein CasA/Cse1</fullName>
    </submittedName>
</protein>
<evidence type="ECO:0000313" key="1">
    <source>
        <dbReference type="EMBL" id="EXI83377.1"/>
    </source>
</evidence>
<dbReference type="EMBL" id="JEMX01000001">
    <property type="protein sequence ID" value="EXI83377.1"/>
    <property type="molecule type" value="Genomic_DNA"/>
</dbReference>
<dbReference type="NCBIfam" id="TIGR02547">
    <property type="entry name" value="casA_cse1"/>
    <property type="match status" value="1"/>
</dbReference>
<dbReference type="PATRIC" id="fig|1454003.3.peg.8"/>
<organism evidence="1 2">
    <name type="scientific">Candidatus Accumulibacter appositus</name>
    <dbReference type="NCBI Taxonomy" id="1454003"/>
    <lineage>
        <taxon>Bacteria</taxon>
        <taxon>Pseudomonadati</taxon>
        <taxon>Pseudomonadota</taxon>
        <taxon>Betaproteobacteria</taxon>
        <taxon>Candidatus Accumulibacter</taxon>
    </lineage>
</organism>
<accession>A0A011Q2B6</accession>
<reference evidence="1 2" key="1">
    <citation type="submission" date="2014-02" db="EMBL/GenBank/DDBJ databases">
        <title>Expanding our view of genomic diversity in Candidatus Accumulibacter clades.</title>
        <authorList>
            <person name="Skennerton C.T."/>
            <person name="Barr J.J."/>
            <person name="Slater F.R."/>
            <person name="Bond P.L."/>
            <person name="Tyson G.W."/>
        </authorList>
    </citation>
    <scope>NUCLEOTIDE SEQUENCE [LARGE SCALE GENOMIC DNA]</scope>
    <source>
        <strain evidence="2">BA-92</strain>
    </source>
</reference>
<proteinExistence type="predicted"/>
<gene>
    <name evidence="1" type="ORF">AW10_00007</name>
</gene>
<comment type="caution">
    <text evidence="1">The sequence shown here is derived from an EMBL/GenBank/DDBJ whole genome shotgun (WGS) entry which is preliminary data.</text>
</comment>
<evidence type="ECO:0000313" key="2">
    <source>
        <dbReference type="Proteomes" id="UP000021816"/>
    </source>
</evidence>
<sequence>MTLLYNLLDEPLIRTRLVADGQPRSFSLPGLFVALGHDAVRDFPALRPHQRHPWHAFLVQLAAIALHRAGQSELFDSEATWKQALLDLTPEHPDGAAWCLIAPHDRPAFMQAPVPGGKIDDWKNTLRAADELDMLVTSKNHDLKSARMRHAEPDDWVMALISIQTQEGFLGAGNYGISRMNGGFASRPAIGVVPKGHWGQRWARDVRALLTNREAIVDQQGLKAVGGLSLVWLQPWDGEASLPFCALDPWYIEICRRIRLVSGVEIPAAYAIATGSKVARIDAKSRNGLTGDPWMPIDIAAEKALTINAEGFHYRLAAELLFGNKFYRPVAQIISADDGAHGLVVLTQGVTRGQGKTEGYHERRVPISPKVCRFMLQQHTDLLAKVASERVSAISQVRSVLWTALAALFDKGSAKDKFSDSAKNKASDFSKPFEQSEDARFFIALNEEIESNQPDEQRLKWLSSMADVAEAILKHAFTAGPQCGEQRYRAQAAALSRFHSGLRNPKTLPDLANHLRQRSIEKELS</sequence>